<dbReference type="InterPro" id="IPR050730">
    <property type="entry name" value="UBX_domain-protein"/>
</dbReference>
<sequence length="601" mass="66718">MARPNQEAIDTFMNITGVSETTAIQKLEEHGGDLNEAVNAHFNQGDSNRVYAAPLAAAPDEDAMEIDDPITEEFRRPPFSVLSSSRSPNPFSLLDPNFTRSVFDTDLTSRAPFVSHPRQVREIPIAVKDGDGQSGHSRNAPIIEDVTDTEQTHGPETGGTVIVDDDDDEVVPSPLSTHAARHRDRTNDVIFDGDSTAAFSRPSAPGDSVLPDYTNDIEEEMVRAAIEASKRDAEMSNQQLDVNNDLSDPTPQPRQSHLEDAQLAHAVSLSLKTAEQEKAIHELGSKAISEPEGYKPAEEDERGKSITSNGRQFRSEVGSSSVPDEAEDLEEEPLVWRRRKPISSGSETAQDIEEHVVSPLSSPRQHDNLNHSPRNGADFPSDEWGGISSLEHDEAVMLEAALFGGIPEGSGYRLPNAPHQLMQNGVEGPMGPYQWRMPRPPSPSLVAQRLLREQQDDEYHAALQADREKELKAKEEAEAALEEKRQEEEESRRKAEEEKEMERQLAAKEASLPQEPTADNENAVNLVVRMPDGSRRGRRFLKSDRLQYLFDYIDVGRAVKPGTYRLVRPYPRRAFSDGESVLSLDELGLSSKQEALYLEMI</sequence>
<evidence type="ECO:0000313" key="3">
    <source>
        <dbReference type="RefSeq" id="XP_016477884.1"/>
    </source>
</evidence>
<evidence type="ECO:0000313" key="2">
    <source>
        <dbReference type="Proteomes" id="UP000790787"/>
    </source>
</evidence>
<dbReference type="PROSITE" id="PS50033">
    <property type="entry name" value="UBX"/>
    <property type="match status" value="1"/>
</dbReference>
<dbReference type="RefSeq" id="XP_016477884.1">
    <property type="nucleotide sequence ID" value="XM_016622398.1"/>
</dbReference>
<dbReference type="SUPFAM" id="SSF54236">
    <property type="entry name" value="Ubiquitin-like"/>
    <property type="match status" value="1"/>
</dbReference>
<gene>
    <name evidence="3" type="primary">LOC107799306</name>
</gene>
<dbReference type="KEGG" id="nta:107799306"/>
<evidence type="ECO:0000256" key="1">
    <source>
        <dbReference type="ARBA" id="ARBA00022786"/>
    </source>
</evidence>
<dbReference type="InterPro" id="IPR001012">
    <property type="entry name" value="UBX_dom"/>
</dbReference>
<dbReference type="PaxDb" id="4097-A0A1S4AML3"/>
<accession>A0A1S4AML3</accession>
<dbReference type="AlphaFoldDB" id="A0A1S4AML3"/>
<dbReference type="SMR" id="A0A1S4AML3"/>
<name>A0A1S4AML3_TOBAC</name>
<dbReference type="CDD" id="cd14351">
    <property type="entry name" value="UBA_Ubx1_like"/>
    <property type="match status" value="1"/>
</dbReference>
<keyword evidence="1" id="KW-0833">Ubl conjugation pathway</keyword>
<dbReference type="SMART" id="SM00166">
    <property type="entry name" value="UBX"/>
    <property type="match status" value="1"/>
</dbReference>
<dbReference type="PANTHER" id="PTHR23322:SF93">
    <property type="entry name" value="UBX DOMAIN-CONTAINING PROTEIN 8"/>
    <property type="match status" value="1"/>
</dbReference>
<proteinExistence type="predicted"/>
<dbReference type="Pfam" id="PF14555">
    <property type="entry name" value="UBA_4"/>
    <property type="match status" value="1"/>
</dbReference>
<dbReference type="GeneID" id="107799306"/>
<dbReference type="STRING" id="4097.A0A1S4AML3"/>
<dbReference type="InterPro" id="IPR029071">
    <property type="entry name" value="Ubiquitin-like_domsf"/>
</dbReference>
<reference evidence="3" key="2">
    <citation type="submission" date="2025-08" db="UniProtKB">
        <authorList>
            <consortium name="RefSeq"/>
        </authorList>
    </citation>
    <scope>IDENTIFICATION</scope>
</reference>
<keyword evidence="2" id="KW-1185">Reference proteome</keyword>
<organism evidence="2 3">
    <name type="scientific">Nicotiana tabacum</name>
    <name type="common">Common tobacco</name>
    <dbReference type="NCBI Taxonomy" id="4097"/>
    <lineage>
        <taxon>Eukaryota</taxon>
        <taxon>Viridiplantae</taxon>
        <taxon>Streptophyta</taxon>
        <taxon>Embryophyta</taxon>
        <taxon>Tracheophyta</taxon>
        <taxon>Spermatophyta</taxon>
        <taxon>Magnoliopsida</taxon>
        <taxon>eudicotyledons</taxon>
        <taxon>Gunneridae</taxon>
        <taxon>Pentapetalae</taxon>
        <taxon>asterids</taxon>
        <taxon>lamiids</taxon>
        <taxon>Solanales</taxon>
        <taxon>Solanaceae</taxon>
        <taxon>Nicotianoideae</taxon>
        <taxon>Nicotianeae</taxon>
        <taxon>Nicotiana</taxon>
    </lineage>
</organism>
<dbReference type="CDD" id="cd01767">
    <property type="entry name" value="UBX"/>
    <property type="match status" value="1"/>
</dbReference>
<dbReference type="SUPFAM" id="SSF46934">
    <property type="entry name" value="UBA-like"/>
    <property type="match status" value="1"/>
</dbReference>
<dbReference type="OrthoDB" id="1920064at2759"/>
<dbReference type="InterPro" id="IPR009060">
    <property type="entry name" value="UBA-like_sf"/>
</dbReference>
<dbReference type="OMA" id="FQQNYFD"/>
<dbReference type="Proteomes" id="UP000790787">
    <property type="component" value="Chromosome 23"/>
</dbReference>
<dbReference type="Pfam" id="PF00789">
    <property type="entry name" value="UBX"/>
    <property type="match status" value="1"/>
</dbReference>
<dbReference type="SMART" id="SM00726">
    <property type="entry name" value="UIM"/>
    <property type="match status" value="2"/>
</dbReference>
<dbReference type="Gene3D" id="3.10.20.90">
    <property type="entry name" value="Phosphatidylinositol 3-kinase Catalytic Subunit, Chain A, domain 1"/>
    <property type="match status" value="1"/>
</dbReference>
<protein>
    <submittedName>
        <fullName evidence="3">Plant UBX domain-containing protein 8 isoform X1</fullName>
    </submittedName>
</protein>
<dbReference type="PANTHER" id="PTHR23322">
    <property type="entry name" value="FAS-ASSOCIATED PROTEIN"/>
    <property type="match status" value="1"/>
</dbReference>
<reference evidence="2" key="1">
    <citation type="journal article" date="2014" name="Nat. Commun.">
        <title>The tobacco genome sequence and its comparison with those of tomato and potato.</title>
        <authorList>
            <person name="Sierro N."/>
            <person name="Battey J.N."/>
            <person name="Ouadi S."/>
            <person name="Bakaher N."/>
            <person name="Bovet L."/>
            <person name="Willig A."/>
            <person name="Goepfert S."/>
            <person name="Peitsch M.C."/>
            <person name="Ivanov N.V."/>
        </authorList>
    </citation>
    <scope>NUCLEOTIDE SEQUENCE [LARGE SCALE GENOMIC DNA]</scope>
</reference>
<dbReference type="GO" id="GO:0043130">
    <property type="term" value="F:ubiquitin binding"/>
    <property type="evidence" value="ECO:0000318"/>
    <property type="project" value="GO_Central"/>
</dbReference>
<dbReference type="Gene3D" id="1.10.8.10">
    <property type="entry name" value="DNA helicase RuvA subunit, C-terminal domain"/>
    <property type="match status" value="1"/>
</dbReference>
<dbReference type="InterPro" id="IPR003903">
    <property type="entry name" value="UIM_dom"/>
</dbReference>